<organism evidence="1 2">
    <name type="scientific">Mucuna pruriens</name>
    <name type="common">Velvet bean</name>
    <name type="synonym">Dolichos pruriens</name>
    <dbReference type="NCBI Taxonomy" id="157652"/>
    <lineage>
        <taxon>Eukaryota</taxon>
        <taxon>Viridiplantae</taxon>
        <taxon>Streptophyta</taxon>
        <taxon>Embryophyta</taxon>
        <taxon>Tracheophyta</taxon>
        <taxon>Spermatophyta</taxon>
        <taxon>Magnoliopsida</taxon>
        <taxon>eudicotyledons</taxon>
        <taxon>Gunneridae</taxon>
        <taxon>Pentapetalae</taxon>
        <taxon>rosids</taxon>
        <taxon>fabids</taxon>
        <taxon>Fabales</taxon>
        <taxon>Fabaceae</taxon>
        <taxon>Papilionoideae</taxon>
        <taxon>50 kb inversion clade</taxon>
        <taxon>NPAAA clade</taxon>
        <taxon>indigoferoid/millettioid clade</taxon>
        <taxon>Phaseoleae</taxon>
        <taxon>Mucuna</taxon>
    </lineage>
</organism>
<keyword evidence="2" id="KW-1185">Reference proteome</keyword>
<feature type="non-terminal residue" evidence="1">
    <location>
        <position position="1"/>
    </location>
</feature>
<dbReference type="STRING" id="157652.A0A371HBK0"/>
<dbReference type="Proteomes" id="UP000257109">
    <property type="component" value="Unassembled WGS sequence"/>
</dbReference>
<sequence length="85" mass="9497">MWRPQKLKLNISDGNTICVVPNFANLSHSNALSPLSRTRFIDTAIILMHIHQVITFGFACTPLYFVGEKFIGVHETKSLIKKGLG</sequence>
<proteinExistence type="predicted"/>
<evidence type="ECO:0000313" key="1">
    <source>
        <dbReference type="EMBL" id="RDY00125.1"/>
    </source>
</evidence>
<evidence type="ECO:0000313" key="2">
    <source>
        <dbReference type="Proteomes" id="UP000257109"/>
    </source>
</evidence>
<name>A0A371HBK0_MUCPR</name>
<gene>
    <name evidence="1" type="primary">LAX3</name>
    <name evidence="1" type="ORF">CR513_16736</name>
</gene>
<protein>
    <submittedName>
        <fullName evidence="1">Auxin transporter-like protein 3</fullName>
    </submittedName>
</protein>
<dbReference type="OrthoDB" id="1429670at2759"/>
<reference evidence="1" key="1">
    <citation type="submission" date="2018-05" db="EMBL/GenBank/DDBJ databases">
        <title>Draft genome of Mucuna pruriens seed.</title>
        <authorList>
            <person name="Nnadi N.E."/>
            <person name="Vos R."/>
            <person name="Hasami M.H."/>
            <person name="Devisetty U.K."/>
            <person name="Aguiy J.C."/>
        </authorList>
    </citation>
    <scope>NUCLEOTIDE SEQUENCE [LARGE SCALE GENOMIC DNA]</scope>
    <source>
        <strain evidence="1">JCA_2017</strain>
    </source>
</reference>
<accession>A0A371HBK0</accession>
<dbReference type="EMBL" id="QJKJ01003067">
    <property type="protein sequence ID" value="RDY00125.1"/>
    <property type="molecule type" value="Genomic_DNA"/>
</dbReference>
<comment type="caution">
    <text evidence="1">The sequence shown here is derived from an EMBL/GenBank/DDBJ whole genome shotgun (WGS) entry which is preliminary data.</text>
</comment>
<dbReference type="AlphaFoldDB" id="A0A371HBK0"/>